<comment type="caution">
    <text evidence="2">The sequence shown here is derived from an EMBL/GenBank/DDBJ whole genome shotgun (WGS) entry which is preliminary data.</text>
</comment>
<sequence length="148" mass="16499">MTQPLDQKHLFVIEDDKGRREYFLDAPIYSLGRHPKCDIQIFSQFISRRHATLAQFPNEDGSFCYHIIDGNLKGQPSANGLLVNGNKQQNYALKNTDKIDFGSDVRATYHLLCHEPIEADLPGEALTTSIDLAEIGIQNLHAAVSGTC</sequence>
<dbReference type="InterPro" id="IPR000253">
    <property type="entry name" value="FHA_dom"/>
</dbReference>
<keyword evidence="3" id="KW-1185">Reference proteome</keyword>
<evidence type="ECO:0000313" key="2">
    <source>
        <dbReference type="EMBL" id="MBE9032117.1"/>
    </source>
</evidence>
<proteinExistence type="predicted"/>
<evidence type="ECO:0000259" key="1">
    <source>
        <dbReference type="PROSITE" id="PS50006"/>
    </source>
</evidence>
<dbReference type="RefSeq" id="WP_264326940.1">
    <property type="nucleotide sequence ID" value="NZ_JADEXQ010000089.1"/>
</dbReference>
<dbReference type="Proteomes" id="UP000625316">
    <property type="component" value="Unassembled WGS sequence"/>
</dbReference>
<gene>
    <name evidence="2" type="ORF">IQ266_20470</name>
</gene>
<evidence type="ECO:0000313" key="3">
    <source>
        <dbReference type="Proteomes" id="UP000625316"/>
    </source>
</evidence>
<accession>A0A928Z5L7</accession>
<dbReference type="PROSITE" id="PS50006">
    <property type="entry name" value="FHA_DOMAIN"/>
    <property type="match status" value="1"/>
</dbReference>
<dbReference type="InterPro" id="IPR008984">
    <property type="entry name" value="SMAD_FHA_dom_sf"/>
</dbReference>
<dbReference type="Gene3D" id="2.60.200.20">
    <property type="match status" value="1"/>
</dbReference>
<dbReference type="AlphaFoldDB" id="A0A928Z5L7"/>
<organism evidence="2 3">
    <name type="scientific">Romeriopsis navalis LEGE 11480</name>
    <dbReference type="NCBI Taxonomy" id="2777977"/>
    <lineage>
        <taxon>Bacteria</taxon>
        <taxon>Bacillati</taxon>
        <taxon>Cyanobacteriota</taxon>
        <taxon>Cyanophyceae</taxon>
        <taxon>Leptolyngbyales</taxon>
        <taxon>Leptolyngbyaceae</taxon>
        <taxon>Romeriopsis</taxon>
        <taxon>Romeriopsis navalis</taxon>
    </lineage>
</organism>
<reference evidence="2" key="1">
    <citation type="submission" date="2020-10" db="EMBL/GenBank/DDBJ databases">
        <authorList>
            <person name="Castelo-Branco R."/>
            <person name="Eusebio N."/>
            <person name="Adriana R."/>
            <person name="Vieira A."/>
            <person name="Brugerolle De Fraissinette N."/>
            <person name="Rezende De Castro R."/>
            <person name="Schneider M.P."/>
            <person name="Vasconcelos V."/>
            <person name="Leao P.N."/>
        </authorList>
    </citation>
    <scope>NUCLEOTIDE SEQUENCE</scope>
    <source>
        <strain evidence="2">LEGE 11480</strain>
    </source>
</reference>
<dbReference type="SUPFAM" id="SSF49879">
    <property type="entry name" value="SMAD/FHA domain"/>
    <property type="match status" value="1"/>
</dbReference>
<dbReference type="Pfam" id="PF00498">
    <property type="entry name" value="FHA"/>
    <property type="match status" value="1"/>
</dbReference>
<dbReference type="EMBL" id="JADEXQ010000089">
    <property type="protein sequence ID" value="MBE9032117.1"/>
    <property type="molecule type" value="Genomic_DNA"/>
</dbReference>
<feature type="domain" description="FHA" evidence="1">
    <location>
        <begin position="29"/>
        <end position="88"/>
    </location>
</feature>
<dbReference type="SMART" id="SM00240">
    <property type="entry name" value="FHA"/>
    <property type="match status" value="1"/>
</dbReference>
<protein>
    <submittedName>
        <fullName evidence="2">FHA domain-containing protein</fullName>
    </submittedName>
</protein>
<name>A0A928Z5L7_9CYAN</name>